<sequence>MFVSIDLTSGVSRFRVEQNVREIGYKNQILGRLSGSQGTAVKLIRSNNGRRRRFLLLKKGTAERRNENEKKKKIKWRTLALLIALELEGLPTAVKSATEKQNAVSITAVTFAAFPREKPLVTDHPVCKLGSTAARSSPVPAHSCINVKESRGSSSLVFPRSDSSLLKNWLAFGSIENWWEGGPRRDIDQVGSGWDKDRGSTRTGDEKISTAPAIADSGTAGPGEQGTRYPTAWTFSSRMDRRTVH</sequence>
<dbReference type="AlphaFoldDB" id="A0A8J6HGP9"/>
<evidence type="ECO:0000256" key="1">
    <source>
        <dbReference type="SAM" id="MobiDB-lite"/>
    </source>
</evidence>
<feature type="region of interest" description="Disordered" evidence="1">
    <location>
        <begin position="187"/>
        <end position="245"/>
    </location>
</feature>
<evidence type="ECO:0000313" key="2">
    <source>
        <dbReference type="EMBL" id="KAH0814379.1"/>
    </source>
</evidence>
<protein>
    <submittedName>
        <fullName evidence="2">Uncharacterized protein</fullName>
    </submittedName>
</protein>
<keyword evidence="3" id="KW-1185">Reference proteome</keyword>
<organism evidence="2 3">
    <name type="scientific">Tenebrio molitor</name>
    <name type="common">Yellow mealworm beetle</name>
    <dbReference type="NCBI Taxonomy" id="7067"/>
    <lineage>
        <taxon>Eukaryota</taxon>
        <taxon>Metazoa</taxon>
        <taxon>Ecdysozoa</taxon>
        <taxon>Arthropoda</taxon>
        <taxon>Hexapoda</taxon>
        <taxon>Insecta</taxon>
        <taxon>Pterygota</taxon>
        <taxon>Neoptera</taxon>
        <taxon>Endopterygota</taxon>
        <taxon>Coleoptera</taxon>
        <taxon>Polyphaga</taxon>
        <taxon>Cucujiformia</taxon>
        <taxon>Tenebrionidae</taxon>
        <taxon>Tenebrio</taxon>
    </lineage>
</organism>
<name>A0A8J6HGP9_TENMO</name>
<dbReference type="Proteomes" id="UP000719412">
    <property type="component" value="Unassembled WGS sequence"/>
</dbReference>
<feature type="compositionally biased region" description="Basic and acidic residues" evidence="1">
    <location>
        <begin position="187"/>
        <end position="208"/>
    </location>
</feature>
<accession>A0A8J6HGP9</accession>
<comment type="caution">
    <text evidence="2">The sequence shown here is derived from an EMBL/GenBank/DDBJ whole genome shotgun (WGS) entry which is preliminary data.</text>
</comment>
<proteinExistence type="predicted"/>
<evidence type="ECO:0000313" key="3">
    <source>
        <dbReference type="Proteomes" id="UP000719412"/>
    </source>
</evidence>
<gene>
    <name evidence="2" type="ORF">GEV33_008412</name>
</gene>
<reference evidence="2" key="2">
    <citation type="submission" date="2021-08" db="EMBL/GenBank/DDBJ databases">
        <authorList>
            <person name="Eriksson T."/>
        </authorList>
    </citation>
    <scope>NUCLEOTIDE SEQUENCE</scope>
    <source>
        <strain evidence="2">Stoneville</strain>
        <tissue evidence="2">Whole head</tissue>
    </source>
</reference>
<reference evidence="2" key="1">
    <citation type="journal article" date="2020" name="J Insects Food Feed">
        <title>The yellow mealworm (Tenebrio molitor) genome: a resource for the emerging insects as food and feed industry.</title>
        <authorList>
            <person name="Eriksson T."/>
            <person name="Andere A."/>
            <person name="Kelstrup H."/>
            <person name="Emery V."/>
            <person name="Picard C."/>
        </authorList>
    </citation>
    <scope>NUCLEOTIDE SEQUENCE</scope>
    <source>
        <strain evidence="2">Stoneville</strain>
        <tissue evidence="2">Whole head</tissue>
    </source>
</reference>
<dbReference type="EMBL" id="JABDTM020024345">
    <property type="protein sequence ID" value="KAH0814379.1"/>
    <property type="molecule type" value="Genomic_DNA"/>
</dbReference>